<dbReference type="SMART" id="SM00823">
    <property type="entry name" value="PKS_PP"/>
    <property type="match status" value="1"/>
</dbReference>
<name>A0A9X2YU17_9MYCO</name>
<dbReference type="InterPro" id="IPR023213">
    <property type="entry name" value="CAT-like_dom_sf"/>
</dbReference>
<keyword evidence="4" id="KW-0597">Phosphoprotein</keyword>
<dbReference type="InterPro" id="IPR036736">
    <property type="entry name" value="ACP-like_sf"/>
</dbReference>
<dbReference type="InterPro" id="IPR045851">
    <property type="entry name" value="AMP-bd_C_sf"/>
</dbReference>
<dbReference type="GO" id="GO:0043041">
    <property type="term" value="P:amino acid activation for nonribosomal peptide biosynthetic process"/>
    <property type="evidence" value="ECO:0007669"/>
    <property type="project" value="TreeGrafter"/>
</dbReference>
<keyword evidence="3" id="KW-0596">Phosphopantetheine</keyword>
<dbReference type="Pfam" id="PF00550">
    <property type="entry name" value="PP-binding"/>
    <property type="match status" value="1"/>
</dbReference>
<dbReference type="NCBIfam" id="TIGR01733">
    <property type="entry name" value="AA-adenyl-dom"/>
    <property type="match status" value="1"/>
</dbReference>
<comment type="cofactor">
    <cofactor evidence="1">
        <name>pantetheine 4'-phosphate</name>
        <dbReference type="ChEBI" id="CHEBI:47942"/>
    </cofactor>
</comment>
<dbReference type="FunFam" id="3.40.50.980:FF:000001">
    <property type="entry name" value="Non-ribosomal peptide synthetase"/>
    <property type="match status" value="1"/>
</dbReference>
<dbReference type="SMART" id="SM01294">
    <property type="entry name" value="PKS_PP_betabranch"/>
    <property type="match status" value="1"/>
</dbReference>
<dbReference type="Proteomes" id="UP001140293">
    <property type="component" value="Unassembled WGS sequence"/>
</dbReference>
<comment type="caution">
    <text evidence="6">The sequence shown here is derived from an EMBL/GenBank/DDBJ whole genome shotgun (WGS) entry which is preliminary data.</text>
</comment>
<reference evidence="6" key="1">
    <citation type="submission" date="2020-07" db="EMBL/GenBank/DDBJ databases">
        <authorList>
            <person name="Pettersson B.M.F."/>
            <person name="Behra P.R.K."/>
            <person name="Ramesh M."/>
            <person name="Das S."/>
            <person name="Dasgupta S."/>
            <person name="Kirsebom L.A."/>
        </authorList>
    </citation>
    <scope>NUCLEOTIDE SEQUENCE</scope>
    <source>
        <strain evidence="6">DSM 44615</strain>
    </source>
</reference>
<dbReference type="Pfam" id="PF00668">
    <property type="entry name" value="Condensation"/>
    <property type="match status" value="1"/>
</dbReference>
<dbReference type="Pfam" id="PF13193">
    <property type="entry name" value="AMP-binding_C"/>
    <property type="match status" value="1"/>
</dbReference>
<dbReference type="GO" id="GO:0005829">
    <property type="term" value="C:cytosol"/>
    <property type="evidence" value="ECO:0007669"/>
    <property type="project" value="TreeGrafter"/>
</dbReference>
<dbReference type="FunFam" id="3.30.559.10:FF:000012">
    <property type="entry name" value="Non-ribosomal peptide synthetase"/>
    <property type="match status" value="1"/>
</dbReference>
<dbReference type="GO" id="GO:0003824">
    <property type="term" value="F:catalytic activity"/>
    <property type="evidence" value="ECO:0007669"/>
    <property type="project" value="InterPro"/>
</dbReference>
<dbReference type="InterPro" id="IPR020806">
    <property type="entry name" value="PKS_PP-bd"/>
</dbReference>
<dbReference type="PROSITE" id="PS50075">
    <property type="entry name" value="CARRIER"/>
    <property type="match status" value="1"/>
</dbReference>
<evidence type="ECO:0000256" key="1">
    <source>
        <dbReference type="ARBA" id="ARBA00001957"/>
    </source>
</evidence>
<dbReference type="InterPro" id="IPR001242">
    <property type="entry name" value="Condensation_dom"/>
</dbReference>
<proteinExistence type="inferred from homology"/>
<dbReference type="Gene3D" id="3.40.50.12780">
    <property type="entry name" value="N-terminal domain of ligase-like"/>
    <property type="match status" value="1"/>
</dbReference>
<dbReference type="FunFam" id="3.30.300.30:FF:000010">
    <property type="entry name" value="Enterobactin synthetase component F"/>
    <property type="match status" value="1"/>
</dbReference>
<sequence length="1079" mass="114848">MTADATRLLSFDLFDDDEHAQLDEWANKKVLDGPVPAGVSIPVLFAGHVARRPEAVAVSFDGGSMTYAQLDAAADRMAHRLAAQGARPGECVAILLNRSVDAVVSILAVMKTGAAYLPIDPAHPDARIGFVLEDAAPIAAVTTDELRLRLDGHGLAVIDIMNPGTASEPATLQPPEADDVAYIIYTSGTTGVPKGVAITHRNVTQLLESLDAGLPRAGVWALCHSLSFDVSAWEIFAPLLDGGRLVVVSEQVTSSPDEFHDMLVAEGVTVLTHTPSAVAMLSPESLDSMALVMAGEACTSEVVDRWAPGRVMINAYGPTETTMCVAISTPLTPGTGAPPIGSPVPGAALFVLDKWLRPVSPGVVGDLYVAGHGVGVGYVGRPGLTGTRFVACPFGGAGARMYRTGDLVRWNDDGQLQYLGRADEQVKIRGYRIELGEIQAALAALDGVSQAAVIAREDRPGDKRLVGYVTGTADPAKARAELAERLPGYMVPAAVLALDTLPLTVNGKLDTRALPAPEYHAAGDRYRAPATPAEEILTGIFGEVLGVERVGADDSFFDLGGDSILAMRAIAAVNRALDGGLSVRALFESPTVAHLATRLGEDGDGRAPLVAVEQRPEVIPLSYAQNRLWFLDQLQGPSAVYNMAVALRLSGTLDTEALRVALADVVDRHESLRTVFSTNEGRPQQIVLPSETVDFGWDVVDATAWPAARLVEAIEGLAAYAFDLAGEIPLQARLFRLAGDEHALVAVVHHIAADGLSVTPLVVDMGAAYSARAQGRAPEWAPLAVQYVDYTLWQREQLGDIDDPDSRIGAQLAYWQSALAGMPERLQLPTDRPYPAVADHRGARVAVEWSAQLQQQVRETARQHNATSFMVVQAALAVLLGQLGSTSDVAVGYPIAGRNDSALDELVGFFVNTLVLRTDLSGDPTSAELLAQVRQRSLAAFDHQDVPFEVLVDRLNPVRSMAHHPLVQVLLAWQNIAGQDSETAGGLSLGDVQVTPIHADTHTARVDLTFSLAERWTSTGEFAGISGEVEFRTDVFDAAGIEVLIARFERVLWAMCGDPGRRLSSVDVLDAGERGQLDV</sequence>
<dbReference type="FunFam" id="3.40.50.12780:FF:000012">
    <property type="entry name" value="Non-ribosomal peptide synthetase"/>
    <property type="match status" value="1"/>
</dbReference>
<dbReference type="SUPFAM" id="SSF47336">
    <property type="entry name" value="ACP-like"/>
    <property type="match status" value="1"/>
</dbReference>
<dbReference type="SUPFAM" id="SSF52777">
    <property type="entry name" value="CoA-dependent acyltransferases"/>
    <property type="match status" value="2"/>
</dbReference>
<dbReference type="Gene3D" id="1.10.1200.10">
    <property type="entry name" value="ACP-like"/>
    <property type="match status" value="1"/>
</dbReference>
<dbReference type="FunFam" id="1.10.1200.10:FF:000005">
    <property type="entry name" value="Nonribosomal peptide synthetase 1"/>
    <property type="match status" value="1"/>
</dbReference>
<dbReference type="InterPro" id="IPR020845">
    <property type="entry name" value="AMP-binding_CS"/>
</dbReference>
<dbReference type="CDD" id="cd19540">
    <property type="entry name" value="LCL_NRPS-like"/>
    <property type="match status" value="1"/>
</dbReference>
<dbReference type="GO" id="GO:0044550">
    <property type="term" value="P:secondary metabolite biosynthetic process"/>
    <property type="evidence" value="ECO:0007669"/>
    <property type="project" value="UniProtKB-ARBA"/>
</dbReference>
<dbReference type="GO" id="GO:0031177">
    <property type="term" value="F:phosphopantetheine binding"/>
    <property type="evidence" value="ECO:0007669"/>
    <property type="project" value="InterPro"/>
</dbReference>
<dbReference type="PROSITE" id="PS00012">
    <property type="entry name" value="PHOSPHOPANTETHEINE"/>
    <property type="match status" value="1"/>
</dbReference>
<comment type="similarity">
    <text evidence="2">Belongs to the ATP-dependent AMP-binding enzyme family.</text>
</comment>
<evidence type="ECO:0000256" key="4">
    <source>
        <dbReference type="ARBA" id="ARBA00022553"/>
    </source>
</evidence>
<dbReference type="GO" id="GO:0008610">
    <property type="term" value="P:lipid biosynthetic process"/>
    <property type="evidence" value="ECO:0007669"/>
    <property type="project" value="UniProtKB-ARBA"/>
</dbReference>
<evidence type="ECO:0000259" key="5">
    <source>
        <dbReference type="PROSITE" id="PS50075"/>
    </source>
</evidence>
<dbReference type="InterPro" id="IPR000873">
    <property type="entry name" value="AMP-dep_synth/lig_dom"/>
</dbReference>
<gene>
    <name evidence="6" type="ORF">H7I41_27910</name>
</gene>
<feature type="domain" description="Carrier" evidence="5">
    <location>
        <begin position="528"/>
        <end position="603"/>
    </location>
</feature>
<dbReference type="PANTHER" id="PTHR45527">
    <property type="entry name" value="NONRIBOSOMAL PEPTIDE SYNTHETASE"/>
    <property type="match status" value="1"/>
</dbReference>
<dbReference type="Gene3D" id="3.30.300.30">
    <property type="match status" value="1"/>
</dbReference>
<accession>A0A9X2YU17</accession>
<organism evidence="6 7">
    <name type="scientific">[Mycobacterium] manitobense</name>
    <dbReference type="NCBI Taxonomy" id="190147"/>
    <lineage>
        <taxon>Bacteria</taxon>
        <taxon>Bacillati</taxon>
        <taxon>Actinomycetota</taxon>
        <taxon>Actinomycetes</taxon>
        <taxon>Mycobacteriales</taxon>
        <taxon>Mycobacteriaceae</taxon>
        <taxon>Mycolicibacterium</taxon>
    </lineage>
</organism>
<dbReference type="PANTHER" id="PTHR45527:SF1">
    <property type="entry name" value="FATTY ACID SYNTHASE"/>
    <property type="match status" value="1"/>
</dbReference>
<dbReference type="Gene3D" id="3.30.559.30">
    <property type="entry name" value="Nonribosomal peptide synthetase, condensation domain"/>
    <property type="match status" value="1"/>
</dbReference>
<feature type="non-terminal residue" evidence="6">
    <location>
        <position position="1079"/>
    </location>
</feature>
<dbReference type="InterPro" id="IPR010071">
    <property type="entry name" value="AA_adenyl_dom"/>
</dbReference>
<evidence type="ECO:0000313" key="6">
    <source>
        <dbReference type="EMBL" id="MCV7173754.1"/>
    </source>
</evidence>
<dbReference type="SUPFAM" id="SSF56801">
    <property type="entry name" value="Acetyl-CoA synthetase-like"/>
    <property type="match status" value="1"/>
</dbReference>
<dbReference type="InterPro" id="IPR025110">
    <property type="entry name" value="AMP-bd_C"/>
</dbReference>
<dbReference type="EMBL" id="JACKSJ010000253">
    <property type="protein sequence ID" value="MCV7173754.1"/>
    <property type="molecule type" value="Genomic_DNA"/>
</dbReference>
<dbReference type="InterPro" id="IPR006162">
    <property type="entry name" value="Ppantetheine_attach_site"/>
</dbReference>
<protein>
    <submittedName>
        <fullName evidence="6">Amino acid adenylation domain-containing protein</fullName>
    </submittedName>
</protein>
<dbReference type="InterPro" id="IPR009081">
    <property type="entry name" value="PP-bd_ACP"/>
</dbReference>
<evidence type="ECO:0000256" key="2">
    <source>
        <dbReference type="ARBA" id="ARBA00006432"/>
    </source>
</evidence>
<dbReference type="InterPro" id="IPR042099">
    <property type="entry name" value="ANL_N_sf"/>
</dbReference>
<dbReference type="Gene3D" id="3.30.559.10">
    <property type="entry name" value="Chloramphenicol acetyltransferase-like domain"/>
    <property type="match status" value="1"/>
</dbReference>
<reference evidence="6" key="2">
    <citation type="journal article" date="2022" name="BMC Genomics">
        <title>Comparative genome analysis of mycobacteria focusing on tRNA and non-coding RNA.</title>
        <authorList>
            <person name="Behra P.R.K."/>
            <person name="Pettersson B.M.F."/>
            <person name="Ramesh M."/>
            <person name="Das S."/>
            <person name="Dasgupta S."/>
            <person name="Kirsebom L.A."/>
        </authorList>
    </citation>
    <scope>NUCLEOTIDE SEQUENCE</scope>
    <source>
        <strain evidence="6">DSM 44615</strain>
    </source>
</reference>
<evidence type="ECO:0000313" key="7">
    <source>
        <dbReference type="Proteomes" id="UP001140293"/>
    </source>
</evidence>
<evidence type="ECO:0000256" key="3">
    <source>
        <dbReference type="ARBA" id="ARBA00022450"/>
    </source>
</evidence>
<dbReference type="Pfam" id="PF00501">
    <property type="entry name" value="AMP-binding"/>
    <property type="match status" value="1"/>
</dbReference>
<dbReference type="PROSITE" id="PS00455">
    <property type="entry name" value="AMP_BINDING"/>
    <property type="match status" value="1"/>
</dbReference>
<dbReference type="AlphaFoldDB" id="A0A9X2YU17"/>
<keyword evidence="7" id="KW-1185">Reference proteome</keyword>